<evidence type="ECO:0000313" key="3">
    <source>
        <dbReference type="EMBL" id="QIW57764.1"/>
    </source>
</evidence>
<protein>
    <submittedName>
        <fullName evidence="3">Uncharacterized protein</fullName>
    </submittedName>
</protein>
<dbReference type="KEGG" id="lrn:CMV25_07015"/>
<dbReference type="OrthoDB" id="2240553at2"/>
<dbReference type="Gene3D" id="1.10.10.10">
    <property type="entry name" value="Winged helix-like DNA-binding domain superfamily/Winged helix DNA-binding domain"/>
    <property type="match status" value="1"/>
</dbReference>
<dbReference type="PANTHER" id="PTHR30185:SF18">
    <property type="entry name" value="TRANSCRIPTIONAL REGULATOR MTLR"/>
    <property type="match status" value="1"/>
</dbReference>
<keyword evidence="4" id="KW-1185">Reference proteome</keyword>
<evidence type="ECO:0000256" key="1">
    <source>
        <dbReference type="ARBA" id="ARBA00023015"/>
    </source>
</evidence>
<dbReference type="RefSeq" id="WP_061775391.1">
    <property type="nucleotide sequence ID" value="NZ_BAAAXH010000020.1"/>
</dbReference>
<dbReference type="InterPro" id="IPR050661">
    <property type="entry name" value="BglG_antiterminators"/>
</dbReference>
<keyword evidence="1" id="KW-0805">Transcription regulation</keyword>
<dbReference type="InterPro" id="IPR036388">
    <property type="entry name" value="WH-like_DNA-bd_sf"/>
</dbReference>
<evidence type="ECO:0000313" key="4">
    <source>
        <dbReference type="Proteomes" id="UP000501558"/>
    </source>
</evidence>
<dbReference type="Proteomes" id="UP000501558">
    <property type="component" value="Chromosome"/>
</dbReference>
<dbReference type="EMBL" id="CP047628">
    <property type="protein sequence ID" value="QIW57764.1"/>
    <property type="molecule type" value="Genomic_DNA"/>
</dbReference>
<gene>
    <name evidence="3" type="ORF">GU334_01995</name>
</gene>
<reference evidence="3 4" key="1">
    <citation type="submission" date="2019-12" db="EMBL/GenBank/DDBJ databases">
        <title>Whole genome sequences of Lactococcus raffinolactis strains isolated from sewage.</title>
        <authorList>
            <person name="Ybazeta G."/>
            <person name="Ross M."/>
            <person name="Brabant-Kirwan D."/>
            <person name="Saleh M."/>
            <person name="Dillon J.A."/>
            <person name="Splinter K."/>
            <person name="Nokhbeh R."/>
        </authorList>
    </citation>
    <scope>NUCLEOTIDE SEQUENCE [LARGE SCALE GENOMIC DNA]</scope>
    <source>
        <strain evidence="3 4">Lr_19_14</strain>
    </source>
</reference>
<dbReference type="Pfam" id="PF05043">
    <property type="entry name" value="Mga"/>
    <property type="match status" value="1"/>
</dbReference>
<organism evidence="3 4">
    <name type="scientific">Pseudolactococcus raffinolactis</name>
    <dbReference type="NCBI Taxonomy" id="1366"/>
    <lineage>
        <taxon>Bacteria</taxon>
        <taxon>Bacillati</taxon>
        <taxon>Bacillota</taxon>
        <taxon>Bacilli</taxon>
        <taxon>Lactobacillales</taxon>
        <taxon>Streptococcaceae</taxon>
        <taxon>Pseudolactococcus</taxon>
    </lineage>
</organism>
<dbReference type="InterPro" id="IPR007737">
    <property type="entry name" value="Mga_HTH"/>
</dbReference>
<name>A0A2A5S704_9LACT</name>
<sequence>MKNILLDKESQYILKMTKLLSAAPNHELSLSDLEMELGLAKQTIKSYFKKLLNYCQEQGLTTFSVESNHFKMTPDTAFNIFKLRHYLIQKSVKFHIMFRIFTDTSTTFTNLHQELGISRSKCSVHIKELNDYLADYDCHINFIQKNPLLGEEHQIRFVFHNLFWGLDLNDIIEKTSSLEAVSSLLLDFVPTLDYSTFLRIKLNFYIFQINTRHGFFLAPEEDVFSTPDSPYVTYDNFFDKIEAIGFLDICPDLETKQRECRYLYFLFCRANLIMLETWKNTDLRVKHLHAPEIDDIIMQFQSKINFNLSVSELNYLHYNLILMNQEASIFKGINRIFDLEEVTNEVHHTEANTYTFINDFILNYRDQNVEFKALIQHFPNLFRHYLILLKNILRQHKQPLKILVETISTPIHREMLISQVRDVSPVPIIISTFNQLNGEQPDAIISNWMPENKYNDVPFFSTSLFFSDWKITNLNHFLNQIADRKNNFSLTNDFVD</sequence>
<evidence type="ECO:0000256" key="2">
    <source>
        <dbReference type="ARBA" id="ARBA00023163"/>
    </source>
</evidence>
<proteinExistence type="predicted"/>
<dbReference type="PANTHER" id="PTHR30185">
    <property type="entry name" value="CRYPTIC BETA-GLUCOSIDE BGL OPERON ANTITERMINATOR"/>
    <property type="match status" value="1"/>
</dbReference>
<dbReference type="GeneID" id="93295888"/>
<accession>A0A2A5S704</accession>
<dbReference type="AlphaFoldDB" id="A0A2A5S704"/>
<keyword evidence="2" id="KW-0804">Transcription</keyword>